<dbReference type="InterPro" id="IPR045113">
    <property type="entry name" value="Rpb7-like"/>
</dbReference>
<keyword evidence="1" id="KW-0240">DNA-directed RNA polymerase</keyword>
<evidence type="ECO:0000313" key="3">
    <source>
        <dbReference type="Proteomes" id="UP000775213"/>
    </source>
</evidence>
<keyword evidence="1" id="KW-0539">Nucleus</keyword>
<comment type="caution">
    <text evidence="2">The sequence shown here is derived from an EMBL/GenBank/DDBJ whole genome shotgun (WGS) entry which is preliminary data.</text>
</comment>
<gene>
    <name evidence="2" type="ORF">IEQ34_020032</name>
</gene>
<dbReference type="GO" id="GO:0000428">
    <property type="term" value="C:DNA-directed RNA polymerase complex"/>
    <property type="evidence" value="ECO:0007669"/>
    <property type="project" value="UniProtKB-KW"/>
</dbReference>
<sequence>MNDDVAVPYHMIMSHDQTHQEIIFLDLYIKYTSKKASEENGYYIALAGINPVYEFRYDQDSNQVVFSTTFRYTIMKPCKGEILFGIVTEINRRGIILKSGPIKNIFLSKKRMGDYEFSLCNEPMFLKVKALPYMKRGTKVKFRVLNVEWFQSEEEFNIQATIIGDYLGPI</sequence>
<proteinExistence type="predicted"/>
<evidence type="ECO:0000256" key="1">
    <source>
        <dbReference type="RuleBase" id="RU369086"/>
    </source>
</evidence>
<dbReference type="Gene3D" id="2.40.50.140">
    <property type="entry name" value="Nucleic acid-binding proteins"/>
    <property type="match status" value="1"/>
</dbReference>
<comment type="subcellular location">
    <subcellularLocation>
        <location evidence="1">Nucleus</location>
    </subcellularLocation>
</comment>
<keyword evidence="3" id="KW-1185">Reference proteome</keyword>
<dbReference type="PANTHER" id="PTHR12709">
    <property type="entry name" value="DNA-DIRECTED RNA POLYMERASE II, III"/>
    <property type="match status" value="1"/>
</dbReference>
<protein>
    <recommendedName>
        <fullName evidence="1">DNA-directed RNA polymerase subunit</fullName>
    </recommendedName>
</protein>
<dbReference type="InterPro" id="IPR012340">
    <property type="entry name" value="NA-bd_OB-fold"/>
</dbReference>
<accession>A0AAV7GBI7</accession>
<name>A0AAV7GBI7_DENCH</name>
<dbReference type="GO" id="GO:0003697">
    <property type="term" value="F:single-stranded DNA binding"/>
    <property type="evidence" value="ECO:0007669"/>
    <property type="project" value="TreeGrafter"/>
</dbReference>
<dbReference type="Proteomes" id="UP000775213">
    <property type="component" value="Unassembled WGS sequence"/>
</dbReference>
<evidence type="ECO:0000313" key="2">
    <source>
        <dbReference type="EMBL" id="KAH0452733.1"/>
    </source>
</evidence>
<comment type="function">
    <text evidence="1">DNA-dependent RNA polymerase which catalyzes the transcription of DNA into RNA using the four ribonucleoside triphosphates as substrates.</text>
</comment>
<dbReference type="GO" id="GO:0006352">
    <property type="term" value="P:DNA-templated transcription initiation"/>
    <property type="evidence" value="ECO:0007669"/>
    <property type="project" value="UniProtKB-UniRule"/>
</dbReference>
<dbReference type="AlphaFoldDB" id="A0AAV7GBI7"/>
<organism evidence="2 3">
    <name type="scientific">Dendrobium chrysotoxum</name>
    <name type="common">Orchid</name>
    <dbReference type="NCBI Taxonomy" id="161865"/>
    <lineage>
        <taxon>Eukaryota</taxon>
        <taxon>Viridiplantae</taxon>
        <taxon>Streptophyta</taxon>
        <taxon>Embryophyta</taxon>
        <taxon>Tracheophyta</taxon>
        <taxon>Spermatophyta</taxon>
        <taxon>Magnoliopsida</taxon>
        <taxon>Liliopsida</taxon>
        <taxon>Asparagales</taxon>
        <taxon>Orchidaceae</taxon>
        <taxon>Epidendroideae</taxon>
        <taxon>Malaxideae</taxon>
        <taxon>Dendrobiinae</taxon>
        <taxon>Dendrobium</taxon>
    </lineage>
</organism>
<dbReference type="GO" id="GO:0005634">
    <property type="term" value="C:nucleus"/>
    <property type="evidence" value="ECO:0007669"/>
    <property type="project" value="UniProtKB-SubCell"/>
</dbReference>
<dbReference type="GO" id="GO:0003727">
    <property type="term" value="F:single-stranded RNA binding"/>
    <property type="evidence" value="ECO:0007669"/>
    <property type="project" value="TreeGrafter"/>
</dbReference>
<dbReference type="PANTHER" id="PTHR12709:SF3">
    <property type="entry name" value="DNA-DIRECTED RNA POLYMERASE V SUBUNIT 7"/>
    <property type="match status" value="1"/>
</dbReference>
<dbReference type="EMBL" id="JAGFBR010000017">
    <property type="protein sequence ID" value="KAH0452733.1"/>
    <property type="molecule type" value="Genomic_DNA"/>
</dbReference>
<dbReference type="SUPFAM" id="SSF50249">
    <property type="entry name" value="Nucleic acid-binding proteins"/>
    <property type="match status" value="1"/>
</dbReference>
<reference evidence="2 3" key="1">
    <citation type="journal article" date="2021" name="Hortic Res">
        <title>Chromosome-scale assembly of the Dendrobium chrysotoxum genome enhances the understanding of orchid evolution.</title>
        <authorList>
            <person name="Zhang Y."/>
            <person name="Zhang G.Q."/>
            <person name="Zhang D."/>
            <person name="Liu X.D."/>
            <person name="Xu X.Y."/>
            <person name="Sun W.H."/>
            <person name="Yu X."/>
            <person name="Zhu X."/>
            <person name="Wang Z.W."/>
            <person name="Zhao X."/>
            <person name="Zhong W.Y."/>
            <person name="Chen H."/>
            <person name="Yin W.L."/>
            <person name="Huang T."/>
            <person name="Niu S.C."/>
            <person name="Liu Z.J."/>
        </authorList>
    </citation>
    <scope>NUCLEOTIDE SEQUENCE [LARGE SCALE GENOMIC DNA]</scope>
    <source>
        <strain evidence="2">Lindl</strain>
    </source>
</reference>
<keyword evidence="1" id="KW-0804">Transcription</keyword>